<evidence type="ECO:0000313" key="3">
    <source>
        <dbReference type="Proteomes" id="UP001597469"/>
    </source>
</evidence>
<evidence type="ECO:0008006" key="4">
    <source>
        <dbReference type="Google" id="ProtNLM"/>
    </source>
</evidence>
<dbReference type="Proteomes" id="UP001597469">
    <property type="component" value="Unassembled WGS sequence"/>
</dbReference>
<sequence length="21" mass="2421">MNPLPDPEIRKMPATKQNPGW</sequence>
<reference evidence="3" key="1">
    <citation type="journal article" date="2019" name="Int. J. Syst. Evol. Microbiol.">
        <title>The Global Catalogue of Microorganisms (GCM) 10K type strain sequencing project: providing services to taxonomists for standard genome sequencing and annotation.</title>
        <authorList>
            <consortium name="The Broad Institute Genomics Platform"/>
            <consortium name="The Broad Institute Genome Sequencing Center for Infectious Disease"/>
            <person name="Wu L."/>
            <person name="Ma J."/>
        </authorList>
    </citation>
    <scope>NUCLEOTIDE SEQUENCE [LARGE SCALE GENOMIC DNA]</scope>
    <source>
        <strain evidence="3">KCTC 42805</strain>
    </source>
</reference>
<organism evidence="2 3">
    <name type="scientific">Spirosoma soli</name>
    <dbReference type="NCBI Taxonomy" id="1770529"/>
    <lineage>
        <taxon>Bacteria</taxon>
        <taxon>Pseudomonadati</taxon>
        <taxon>Bacteroidota</taxon>
        <taxon>Cytophagia</taxon>
        <taxon>Cytophagales</taxon>
        <taxon>Cytophagaceae</taxon>
        <taxon>Spirosoma</taxon>
    </lineage>
</organism>
<name>A0ABW5M2T2_9BACT</name>
<gene>
    <name evidence="2" type="ORF">ACFSUS_11620</name>
</gene>
<dbReference type="RefSeq" id="WP_381523118.1">
    <property type="nucleotide sequence ID" value="NZ_JBHULN010000006.1"/>
</dbReference>
<feature type="region of interest" description="Disordered" evidence="1">
    <location>
        <begin position="1"/>
        <end position="21"/>
    </location>
</feature>
<accession>A0ABW5M2T2</accession>
<evidence type="ECO:0000256" key="1">
    <source>
        <dbReference type="SAM" id="MobiDB-lite"/>
    </source>
</evidence>
<protein>
    <recommendedName>
        <fullName evidence="4">RagB/SusD family nutrient uptake outer membrane protein</fullName>
    </recommendedName>
</protein>
<proteinExistence type="predicted"/>
<keyword evidence="3" id="KW-1185">Reference proteome</keyword>
<evidence type="ECO:0000313" key="2">
    <source>
        <dbReference type="EMBL" id="MFD2571285.1"/>
    </source>
</evidence>
<dbReference type="EMBL" id="JBHULN010000006">
    <property type="protein sequence ID" value="MFD2571285.1"/>
    <property type="molecule type" value="Genomic_DNA"/>
</dbReference>
<comment type="caution">
    <text evidence="2">The sequence shown here is derived from an EMBL/GenBank/DDBJ whole genome shotgun (WGS) entry which is preliminary data.</text>
</comment>